<evidence type="ECO:0000256" key="2">
    <source>
        <dbReference type="ARBA" id="ARBA00001913"/>
    </source>
</evidence>
<dbReference type="PRINTS" id="PR00132">
    <property type="entry name" value="GLHYDRLASE2"/>
</dbReference>
<dbReference type="GO" id="GO:0005990">
    <property type="term" value="P:lactose catabolic process"/>
    <property type="evidence" value="ECO:0007669"/>
    <property type="project" value="TreeGrafter"/>
</dbReference>
<dbReference type="Gene3D" id="2.60.40.10">
    <property type="entry name" value="Immunoglobulins"/>
    <property type="match status" value="2"/>
</dbReference>
<comment type="caution">
    <text evidence="11">The sequence shown here is derived from an EMBL/GenBank/DDBJ whole genome shotgun (WGS) entry which is preliminary data.</text>
</comment>
<dbReference type="InterPro" id="IPR013783">
    <property type="entry name" value="Ig-like_fold"/>
</dbReference>
<gene>
    <name evidence="11" type="ORF">IAB03_10115</name>
</gene>
<dbReference type="PANTHER" id="PTHR46323:SF2">
    <property type="entry name" value="BETA-GALACTOSIDASE"/>
    <property type="match status" value="1"/>
</dbReference>
<evidence type="ECO:0000256" key="9">
    <source>
        <dbReference type="ARBA" id="ARBA00032230"/>
    </source>
</evidence>
<reference evidence="11" key="1">
    <citation type="submission" date="2020-10" db="EMBL/GenBank/DDBJ databases">
        <authorList>
            <person name="Gilroy R."/>
        </authorList>
    </citation>
    <scope>NUCLEOTIDE SEQUENCE</scope>
    <source>
        <strain evidence="11">CHK158-818</strain>
    </source>
</reference>
<sequence length="1339" mass="151525">MKKHWIIFFLFLSLSGYSQQSILEGFSYGDVDAPRGDEWQSPSSLALNKEQPRAYFFSFADMESARKVLPQYSDYWMSLNGPWYFHWVGNPEERPVEFYQPDFDVSRWDVVEVPMNWNVVGIQKDGSLKYGVPVYANQPVIFQHQVKVGDWKGGVMRTPPQDWTTYKHRNEVGSYRRNFSLPENWKDREVYLNFDGVSSFFYLWVNGHYVGFSKNSRNTASFNITRYLNKKGENTVAVEVYRNSDGSFLEAQDMFRLPGIFRTVSLSSTPQVQVRDFYVVPDLDSQYKNGSIEISADIRNLSKKKIKEYSLSYTLYENELYSDKTAVVENGTVSVGVKEIEKGESSLVLARMDVDTPRKWSAEAPYRYTLVGQLKDKKGRVVETVSVGFGFRKVEIKDTPAEQDEFGLAGRYFYINGKPVKLKGVNRQEIDPERGHAITHELMENDIKLLKRANLNHVRNSHYSNDPYWYYLCDKYGIYLEDEANIESHQYYYGEASLSHVPEFKAAHVARVMELVHAHVNAPSIVIWSLGNEAGPGENFVAAYQAIKAFDTSRPVQYERNNDIVDMGSNQYPSVDWVRGAVKGKYAIKYPFHISEYAHSMGNAVGNLQDYWDAIESTNFFCGAAIWDWVDQSLYYYDKQTGTRYMAYGGDFGDKPNSGMFCMNGILFPDHSPKPQYYEVKKVMQDVGVKAVDMERGIVEIFNKRYFTDLGNLDVRWALYEDGKEIADGMLEPGEIAARQSKQVTVPYISEKQKENSEYFLKIEFLLNRDEPWAEKGYVQMEEQLAVKEPAPKPALVSVADGNPLKISEEQNCTVVSGSNFQVRFDHQNGSIHSLKYGDQTIIEAGNGPKLDALRAPTDNDNWAYQQWFAKGLHNLKHQAVLNTVYTDKNGSAVLSFTVVSQAPHAATITGGSSGRYKITEHEDRPFGPQDFKFVTDQIWTVYRDGSIELQSSITSNDEGVVLPRLGYEMVLPERLQHYTYYGRGPVNNYNDRKTASFIEQYTSTVKEQFVLFPKPQSMGNREDVRWCALTDETGHGVMFIATDRLSASALPWSALEMTLAPHPYQLPPSSGTHLHLDAGVTGLGGNSCGQGGPLEPDRVKASAHRMGFIIRPAETSRFTETACVSASGQTPLMVKRDRRGELTLSSSQKGAVLCYQVGENGKPQVYDAPVNMRDGGTIIAWYQENPELKVTYTFEKIENIPMEVVYASSQETGGESAANLVDNDPATIWHTMYSVTVAQYPHWVDFDAGEQRLVKGFVYLPRQDGSGNGDIKEYKLQVSDDGKTWSDAVAQGSFAPDKKAQRVILQKPVKARYVRFTALSSQRGDDFASGAEFSVLAE</sequence>
<dbReference type="InterPro" id="IPR006101">
    <property type="entry name" value="Glyco_hydro_2"/>
</dbReference>
<dbReference type="InterPro" id="IPR017853">
    <property type="entry name" value="GH"/>
</dbReference>
<protein>
    <recommendedName>
        <fullName evidence="5">beta-galactosidase</fullName>
        <ecNumber evidence="5">3.2.1.23</ecNumber>
    </recommendedName>
    <alternativeName>
        <fullName evidence="9">Lactase</fullName>
    </alternativeName>
</protein>
<keyword evidence="7" id="KW-0106">Calcium</keyword>
<dbReference type="PROSITE" id="PS50022">
    <property type="entry name" value="FA58C_3"/>
    <property type="match status" value="1"/>
</dbReference>
<dbReference type="InterPro" id="IPR000421">
    <property type="entry name" value="FA58C"/>
</dbReference>
<dbReference type="SMART" id="SM01038">
    <property type="entry name" value="Bgal_small_N"/>
    <property type="match status" value="1"/>
</dbReference>
<dbReference type="GO" id="GO:0004565">
    <property type="term" value="F:beta-galactosidase activity"/>
    <property type="evidence" value="ECO:0007669"/>
    <property type="project" value="UniProtKB-EC"/>
</dbReference>
<dbReference type="Pfam" id="PF00754">
    <property type="entry name" value="F5_F8_type_C"/>
    <property type="match status" value="1"/>
</dbReference>
<dbReference type="SUPFAM" id="SSF51445">
    <property type="entry name" value="(Trans)glycosidases"/>
    <property type="match status" value="1"/>
</dbReference>
<dbReference type="EC" id="3.2.1.23" evidence="5"/>
<dbReference type="PANTHER" id="PTHR46323">
    <property type="entry name" value="BETA-GALACTOSIDASE"/>
    <property type="match status" value="1"/>
</dbReference>
<dbReference type="Gene3D" id="3.20.20.80">
    <property type="entry name" value="Glycosidases"/>
    <property type="match status" value="1"/>
</dbReference>
<evidence type="ECO:0000313" key="11">
    <source>
        <dbReference type="EMBL" id="HIU56144.1"/>
    </source>
</evidence>
<evidence type="ECO:0000256" key="4">
    <source>
        <dbReference type="ARBA" id="ARBA00011245"/>
    </source>
</evidence>
<dbReference type="InterPro" id="IPR014718">
    <property type="entry name" value="GH-type_carb-bd"/>
</dbReference>
<dbReference type="InterPro" id="IPR011013">
    <property type="entry name" value="Gal_mutarotase_sf_dom"/>
</dbReference>
<evidence type="ECO:0000256" key="6">
    <source>
        <dbReference type="ARBA" id="ARBA00022801"/>
    </source>
</evidence>
<evidence type="ECO:0000259" key="10">
    <source>
        <dbReference type="PROSITE" id="PS50022"/>
    </source>
</evidence>
<dbReference type="GO" id="GO:0030246">
    <property type="term" value="F:carbohydrate binding"/>
    <property type="evidence" value="ECO:0007669"/>
    <property type="project" value="InterPro"/>
</dbReference>
<keyword evidence="8" id="KW-0326">Glycosidase</keyword>
<dbReference type="Pfam" id="PF02836">
    <property type="entry name" value="Glyco_hydro_2_C"/>
    <property type="match status" value="1"/>
</dbReference>
<dbReference type="Pfam" id="PF02837">
    <property type="entry name" value="Glyco_hydro_2_N"/>
    <property type="match status" value="1"/>
</dbReference>
<dbReference type="InterPro" id="IPR006103">
    <property type="entry name" value="Glyco_hydro_2_cat"/>
</dbReference>
<dbReference type="Pfam" id="PF16353">
    <property type="entry name" value="LacZ_4"/>
    <property type="match status" value="1"/>
</dbReference>
<dbReference type="Gene3D" id="2.70.98.10">
    <property type="match status" value="1"/>
</dbReference>
<comment type="catalytic activity">
    <reaction evidence="1">
        <text>Hydrolysis of terminal non-reducing beta-D-galactose residues in beta-D-galactosides.</text>
        <dbReference type="EC" id="3.2.1.23"/>
    </reaction>
</comment>
<evidence type="ECO:0000256" key="1">
    <source>
        <dbReference type="ARBA" id="ARBA00001412"/>
    </source>
</evidence>
<dbReference type="GO" id="GO:0009341">
    <property type="term" value="C:beta-galactosidase complex"/>
    <property type="evidence" value="ECO:0007669"/>
    <property type="project" value="InterPro"/>
</dbReference>
<dbReference type="InterPro" id="IPR050347">
    <property type="entry name" value="Bact_Beta-galactosidase"/>
</dbReference>
<reference evidence="11" key="2">
    <citation type="journal article" date="2021" name="PeerJ">
        <title>Extensive microbial diversity within the chicken gut microbiome revealed by metagenomics and culture.</title>
        <authorList>
            <person name="Gilroy R."/>
            <person name="Ravi A."/>
            <person name="Getino M."/>
            <person name="Pursley I."/>
            <person name="Horton D.L."/>
            <person name="Alikhan N.F."/>
            <person name="Baker D."/>
            <person name="Gharbi K."/>
            <person name="Hall N."/>
            <person name="Watson M."/>
            <person name="Adriaenssens E.M."/>
            <person name="Foster-Nyarko E."/>
            <person name="Jarju S."/>
            <person name="Secka A."/>
            <person name="Antonio M."/>
            <person name="Oren A."/>
            <person name="Chaudhuri R.R."/>
            <person name="La Ragione R."/>
            <person name="Hildebrand F."/>
            <person name="Pallen M.J."/>
        </authorList>
    </citation>
    <scope>NUCLEOTIDE SEQUENCE</scope>
    <source>
        <strain evidence="11">CHK158-818</strain>
    </source>
</reference>
<comment type="cofactor">
    <cofactor evidence="2">
        <name>Ca(2+)</name>
        <dbReference type="ChEBI" id="CHEBI:29108"/>
    </cofactor>
</comment>
<proteinExistence type="inferred from homology"/>
<evidence type="ECO:0000256" key="3">
    <source>
        <dbReference type="ARBA" id="ARBA00007401"/>
    </source>
</evidence>
<dbReference type="SUPFAM" id="SSF74650">
    <property type="entry name" value="Galactose mutarotase-like"/>
    <property type="match status" value="1"/>
</dbReference>
<evidence type="ECO:0000256" key="7">
    <source>
        <dbReference type="ARBA" id="ARBA00022837"/>
    </source>
</evidence>
<accession>A0A9D1M9I9</accession>
<dbReference type="InterPro" id="IPR006104">
    <property type="entry name" value="Glyco_hydro_2_N"/>
</dbReference>
<name>A0A9D1M9I9_9BACT</name>
<dbReference type="Pfam" id="PF02929">
    <property type="entry name" value="Bgal_small_N"/>
    <property type="match status" value="1"/>
</dbReference>
<organism evidence="11 12">
    <name type="scientific">Candidatus Gallibacteroides avistercoris</name>
    <dbReference type="NCBI Taxonomy" id="2840833"/>
    <lineage>
        <taxon>Bacteria</taxon>
        <taxon>Pseudomonadati</taxon>
        <taxon>Bacteroidota</taxon>
        <taxon>Bacteroidia</taxon>
        <taxon>Bacteroidales</taxon>
        <taxon>Bacteroidaceae</taxon>
        <taxon>Bacteroidaceae incertae sedis</taxon>
        <taxon>Candidatus Gallibacteroides</taxon>
    </lineage>
</organism>
<dbReference type="InterPro" id="IPR036156">
    <property type="entry name" value="Beta-gal/glucu_dom_sf"/>
</dbReference>
<dbReference type="Proteomes" id="UP000824112">
    <property type="component" value="Unassembled WGS sequence"/>
</dbReference>
<dbReference type="SUPFAM" id="SSF49785">
    <property type="entry name" value="Galactose-binding domain-like"/>
    <property type="match status" value="2"/>
</dbReference>
<dbReference type="EMBL" id="DVNA01000233">
    <property type="protein sequence ID" value="HIU56144.1"/>
    <property type="molecule type" value="Genomic_DNA"/>
</dbReference>
<keyword evidence="6" id="KW-0378">Hydrolase</keyword>
<dbReference type="Pfam" id="PF00703">
    <property type="entry name" value="Glyco_hydro_2"/>
    <property type="match status" value="1"/>
</dbReference>
<dbReference type="SUPFAM" id="SSF49303">
    <property type="entry name" value="beta-Galactosidase/glucuronidase domain"/>
    <property type="match status" value="2"/>
</dbReference>
<comment type="subunit">
    <text evidence="4">Monomer.</text>
</comment>
<evidence type="ECO:0000313" key="12">
    <source>
        <dbReference type="Proteomes" id="UP000824112"/>
    </source>
</evidence>
<dbReference type="InterPro" id="IPR032312">
    <property type="entry name" value="LacZ_4"/>
</dbReference>
<dbReference type="InterPro" id="IPR006102">
    <property type="entry name" value="Ig-like_GH2"/>
</dbReference>
<feature type="domain" description="F5/8 type C" evidence="10">
    <location>
        <begin position="1186"/>
        <end position="1339"/>
    </location>
</feature>
<evidence type="ECO:0000256" key="8">
    <source>
        <dbReference type="ARBA" id="ARBA00023295"/>
    </source>
</evidence>
<comment type="similarity">
    <text evidence="3">Belongs to the glycosyl hydrolase 2 family.</text>
</comment>
<dbReference type="InterPro" id="IPR004199">
    <property type="entry name" value="B-gal_small/dom_5"/>
</dbReference>
<dbReference type="InterPro" id="IPR008979">
    <property type="entry name" value="Galactose-bd-like_sf"/>
</dbReference>
<evidence type="ECO:0000256" key="5">
    <source>
        <dbReference type="ARBA" id="ARBA00012756"/>
    </source>
</evidence>
<dbReference type="Gene3D" id="2.60.120.260">
    <property type="entry name" value="Galactose-binding domain-like"/>
    <property type="match status" value="2"/>
</dbReference>